<feature type="compositionally biased region" description="Low complexity" evidence="1">
    <location>
        <begin position="136"/>
        <end position="147"/>
    </location>
</feature>
<evidence type="ECO:0000256" key="1">
    <source>
        <dbReference type="SAM" id="MobiDB-lite"/>
    </source>
</evidence>
<proteinExistence type="predicted"/>
<reference evidence="3" key="1">
    <citation type="submission" date="2021-01" db="EMBL/GenBank/DDBJ databases">
        <authorList>
            <person name="Corre E."/>
            <person name="Pelletier E."/>
            <person name="Niang G."/>
            <person name="Scheremetjew M."/>
            <person name="Finn R."/>
            <person name="Kale V."/>
            <person name="Holt S."/>
            <person name="Cochrane G."/>
            <person name="Meng A."/>
            <person name="Brown T."/>
            <person name="Cohen L."/>
        </authorList>
    </citation>
    <scope>NUCLEOTIDE SEQUENCE</scope>
    <source>
        <strain evidence="3">RCC1614</strain>
    </source>
</reference>
<protein>
    <submittedName>
        <fullName evidence="3">Uncharacterized protein</fullName>
    </submittedName>
</protein>
<accession>A0A7R9XW75</accession>
<evidence type="ECO:0000256" key="2">
    <source>
        <dbReference type="SAM" id="Phobius"/>
    </source>
</evidence>
<dbReference type="EMBL" id="HBDY01003503">
    <property type="protein sequence ID" value="CAD8231165.1"/>
    <property type="molecule type" value="Transcribed_RNA"/>
</dbReference>
<gene>
    <name evidence="3" type="ORF">MPUS1402_LOCUS2639</name>
</gene>
<keyword evidence="2" id="KW-1133">Transmembrane helix</keyword>
<sequence>MSAATDAPPPPLRRRRWLWGGSIVVMLGLIVFAGYQDVRMLNVKRVLEDVTKGAVDASKLIPASWTGKSASPMPVATTVIKAGAEPEAAGDRASAWKKDARGKGKAREIDENDRSNATVRDEKREVDAGRPPPAPGTRARAVASSPSPSSPPSS</sequence>
<feature type="region of interest" description="Disordered" evidence="1">
    <location>
        <begin position="83"/>
        <end position="154"/>
    </location>
</feature>
<feature type="compositionally biased region" description="Basic and acidic residues" evidence="1">
    <location>
        <begin position="94"/>
        <end position="128"/>
    </location>
</feature>
<organism evidence="3">
    <name type="scientific">Micromonas pusilla</name>
    <name type="common">Picoplanktonic green alga</name>
    <name type="synonym">Chromulina pusilla</name>
    <dbReference type="NCBI Taxonomy" id="38833"/>
    <lineage>
        <taxon>Eukaryota</taxon>
        <taxon>Viridiplantae</taxon>
        <taxon>Chlorophyta</taxon>
        <taxon>Mamiellophyceae</taxon>
        <taxon>Mamiellales</taxon>
        <taxon>Mamiellaceae</taxon>
        <taxon>Micromonas</taxon>
    </lineage>
</organism>
<evidence type="ECO:0000313" key="3">
    <source>
        <dbReference type="EMBL" id="CAD8231165.1"/>
    </source>
</evidence>
<keyword evidence="2" id="KW-0472">Membrane</keyword>
<name>A0A7R9XW75_MICPS</name>
<keyword evidence="2" id="KW-0812">Transmembrane</keyword>
<feature type="transmembrane region" description="Helical" evidence="2">
    <location>
        <begin position="17"/>
        <end position="35"/>
    </location>
</feature>
<dbReference type="AlphaFoldDB" id="A0A7R9XW75"/>